<proteinExistence type="predicted"/>
<evidence type="ECO:0000313" key="3">
    <source>
        <dbReference type="Proteomes" id="UP000184513"/>
    </source>
</evidence>
<keyword evidence="1" id="KW-0472">Membrane</keyword>
<evidence type="ECO:0000256" key="1">
    <source>
        <dbReference type="SAM" id="Phobius"/>
    </source>
</evidence>
<feature type="transmembrane region" description="Helical" evidence="1">
    <location>
        <begin position="37"/>
        <end position="57"/>
    </location>
</feature>
<keyword evidence="1" id="KW-0812">Transmembrane</keyword>
<protein>
    <submittedName>
        <fullName evidence="2">Uncharacterized protein</fullName>
    </submittedName>
</protein>
<dbReference type="Proteomes" id="UP000184513">
    <property type="component" value="Unassembled WGS sequence"/>
</dbReference>
<gene>
    <name evidence="2" type="ORF">SAMN04488057_113115</name>
</gene>
<accession>A0A1M7Q3X0</accession>
<keyword evidence="1" id="KW-1133">Transmembrane helix</keyword>
<sequence>MDNNMYNICYIALVLTGWIGIDFATACIYFNPNITFSAGHSSIICPLLVHFLICRNFRFERKKILRKQHTA</sequence>
<reference evidence="2 3" key="1">
    <citation type="submission" date="2016-11" db="EMBL/GenBank/DDBJ databases">
        <authorList>
            <person name="Jaros S."/>
            <person name="Januszkiewicz K."/>
            <person name="Wedrychowicz H."/>
        </authorList>
    </citation>
    <scope>NUCLEOTIDE SEQUENCE [LARGE SCALE GENOMIC DNA]</scope>
    <source>
        <strain evidence="2 3">CGMCC 1.6102</strain>
    </source>
</reference>
<feature type="transmembrane region" description="Helical" evidence="1">
    <location>
        <begin position="7"/>
        <end position="31"/>
    </location>
</feature>
<evidence type="ECO:0000313" key="2">
    <source>
        <dbReference type="EMBL" id="SHN24901.1"/>
    </source>
</evidence>
<dbReference type="STRING" id="388280.SAMN04488057_113115"/>
<dbReference type="EMBL" id="FRCY01000013">
    <property type="protein sequence ID" value="SHN24901.1"/>
    <property type="molecule type" value="Genomic_DNA"/>
</dbReference>
<organism evidence="2 3">
    <name type="scientific">Cyclobacterium lianum</name>
    <dbReference type="NCBI Taxonomy" id="388280"/>
    <lineage>
        <taxon>Bacteria</taxon>
        <taxon>Pseudomonadati</taxon>
        <taxon>Bacteroidota</taxon>
        <taxon>Cytophagia</taxon>
        <taxon>Cytophagales</taxon>
        <taxon>Cyclobacteriaceae</taxon>
        <taxon>Cyclobacterium</taxon>
    </lineage>
</organism>
<keyword evidence="3" id="KW-1185">Reference proteome</keyword>
<name>A0A1M7Q3X0_9BACT</name>
<dbReference type="AlphaFoldDB" id="A0A1M7Q3X0"/>